<dbReference type="EMBL" id="DS995703">
    <property type="protein sequence ID" value="EEQ31109.1"/>
    <property type="molecule type" value="Genomic_DNA"/>
</dbReference>
<accession>C5FMK6</accession>
<sequence length="324" mass="34943">MGLYTAVRSAHVDVVDLIAAKPKSLTVGLGKMTSDFIFLVELKALVLEQERLPGSLALEQASGPKTTSPAFFSLCTYPYNITPFSVHFQLTGIAEKSNDQMANSADPTDHLMDYLLATHKLEDLQASLVSSLSTCGWTERVRNLAFELFRTENHNRFEDVVDTIVSMATSGNGASSSSPTLGKRKRDGEDDSKLANGAVKNGKRVKQNAATNGGGEVTVKKEVAESNSMPENGSTGPNGNTSPDILTSYNVQIPERAVNSGVKFLQDSMHELFSSDSEDQPNGTRGHDPDSDDDIPIARKEMKKKSSDQPKTNGHPLPKSNKGA</sequence>
<dbReference type="RefSeq" id="XP_002848422.1">
    <property type="nucleotide sequence ID" value="XM_002848376.1"/>
</dbReference>
<dbReference type="GeneID" id="9229746"/>
<dbReference type="GO" id="GO:0006406">
    <property type="term" value="P:mRNA export from nucleus"/>
    <property type="evidence" value="ECO:0007669"/>
    <property type="project" value="InterPro"/>
</dbReference>
<dbReference type="Pfam" id="PF10163">
    <property type="entry name" value="EnY2"/>
    <property type="match status" value="1"/>
</dbReference>
<evidence type="ECO:0000313" key="2">
    <source>
        <dbReference type="EMBL" id="EEQ31109.1"/>
    </source>
</evidence>
<dbReference type="InterPro" id="IPR038212">
    <property type="entry name" value="TF_EnY2_sf"/>
</dbReference>
<dbReference type="eggNOG" id="ENOG502RNNJ">
    <property type="taxonomic scope" value="Eukaryota"/>
</dbReference>
<name>C5FMK6_ARTOC</name>
<evidence type="ECO:0000256" key="1">
    <source>
        <dbReference type="SAM" id="MobiDB-lite"/>
    </source>
</evidence>
<organism evidence="2 3">
    <name type="scientific">Arthroderma otae (strain ATCC MYA-4605 / CBS 113480)</name>
    <name type="common">Microsporum canis</name>
    <dbReference type="NCBI Taxonomy" id="554155"/>
    <lineage>
        <taxon>Eukaryota</taxon>
        <taxon>Fungi</taxon>
        <taxon>Dikarya</taxon>
        <taxon>Ascomycota</taxon>
        <taxon>Pezizomycotina</taxon>
        <taxon>Eurotiomycetes</taxon>
        <taxon>Eurotiomycetidae</taxon>
        <taxon>Onygenales</taxon>
        <taxon>Arthrodermataceae</taxon>
        <taxon>Microsporum</taxon>
    </lineage>
</organism>
<gene>
    <name evidence="2" type="ORF">MCYG_03928</name>
</gene>
<dbReference type="GO" id="GO:0003713">
    <property type="term" value="F:transcription coactivator activity"/>
    <property type="evidence" value="ECO:0007669"/>
    <property type="project" value="InterPro"/>
</dbReference>
<dbReference type="AlphaFoldDB" id="C5FMK6"/>
<feature type="compositionally biased region" description="Polar residues" evidence="1">
    <location>
        <begin position="169"/>
        <end position="180"/>
    </location>
</feature>
<protein>
    <submittedName>
        <fullName evidence="2">Uncharacterized protein</fullName>
    </submittedName>
</protein>
<dbReference type="GO" id="GO:0000124">
    <property type="term" value="C:SAGA complex"/>
    <property type="evidence" value="ECO:0007669"/>
    <property type="project" value="InterPro"/>
</dbReference>
<dbReference type="Proteomes" id="UP000002035">
    <property type="component" value="Unassembled WGS sequence"/>
</dbReference>
<feature type="region of interest" description="Disordered" evidence="1">
    <location>
        <begin position="169"/>
        <end position="246"/>
    </location>
</feature>
<evidence type="ECO:0000313" key="3">
    <source>
        <dbReference type="Proteomes" id="UP000002035"/>
    </source>
</evidence>
<dbReference type="Gene3D" id="1.10.246.140">
    <property type="match status" value="1"/>
</dbReference>
<feature type="compositionally biased region" description="Basic and acidic residues" evidence="1">
    <location>
        <begin position="296"/>
        <end position="308"/>
    </location>
</feature>
<feature type="compositionally biased region" description="Polar residues" evidence="1">
    <location>
        <begin position="225"/>
        <end position="246"/>
    </location>
</feature>
<dbReference type="STRING" id="554155.C5FMK6"/>
<dbReference type="GO" id="GO:0005643">
    <property type="term" value="C:nuclear pore"/>
    <property type="evidence" value="ECO:0007669"/>
    <property type="project" value="InterPro"/>
</dbReference>
<keyword evidence="3" id="KW-1185">Reference proteome</keyword>
<dbReference type="HOGENOM" id="CLU_074379_0_0_1"/>
<proteinExistence type="predicted"/>
<reference evidence="3" key="1">
    <citation type="journal article" date="2012" name="MBio">
        <title>Comparative genome analysis of Trichophyton rubrum and related dermatophytes reveals candidate genes involved in infection.</title>
        <authorList>
            <person name="Martinez D.A."/>
            <person name="Oliver B.G."/>
            <person name="Graeser Y."/>
            <person name="Goldberg J.M."/>
            <person name="Li W."/>
            <person name="Martinez-Rossi N.M."/>
            <person name="Monod M."/>
            <person name="Shelest E."/>
            <person name="Barton R.C."/>
            <person name="Birch E."/>
            <person name="Brakhage A.A."/>
            <person name="Chen Z."/>
            <person name="Gurr S.J."/>
            <person name="Heiman D."/>
            <person name="Heitman J."/>
            <person name="Kosti I."/>
            <person name="Rossi A."/>
            <person name="Saif S."/>
            <person name="Samalova M."/>
            <person name="Saunders C.W."/>
            <person name="Shea T."/>
            <person name="Summerbell R.C."/>
            <person name="Xu J."/>
            <person name="Young S."/>
            <person name="Zeng Q."/>
            <person name="Birren B.W."/>
            <person name="Cuomo C.A."/>
            <person name="White T.C."/>
        </authorList>
    </citation>
    <scope>NUCLEOTIDE SEQUENCE [LARGE SCALE GENOMIC DNA]</scope>
    <source>
        <strain evidence="3">ATCC MYA-4605 / CBS 113480</strain>
    </source>
</reference>
<feature type="region of interest" description="Disordered" evidence="1">
    <location>
        <begin position="271"/>
        <end position="324"/>
    </location>
</feature>
<dbReference type="VEuPathDB" id="FungiDB:MCYG_03928"/>
<dbReference type="OrthoDB" id="5355007at2759"/>
<dbReference type="OMA" id="QPKTNGH"/>
<dbReference type="InterPro" id="IPR018783">
    <property type="entry name" value="TF_ENY2"/>
</dbReference>